<protein>
    <submittedName>
        <fullName evidence="6">T9SS type A sorting domain-containing protein</fullName>
    </submittedName>
</protein>
<reference evidence="6 7" key="1">
    <citation type="submission" date="2024-04" db="EMBL/GenBank/DDBJ databases">
        <title>Flavobacterium sp. DGU41 16S ribosomal RNA gene Genome sequencing and assembly.</title>
        <authorList>
            <person name="Park S."/>
        </authorList>
    </citation>
    <scope>NUCLEOTIDE SEQUENCE [LARGE SCALE GENOMIC DNA]</scope>
    <source>
        <strain evidence="6 7">DGU41</strain>
    </source>
</reference>
<proteinExistence type="predicted"/>
<dbReference type="SUPFAM" id="SSF110296">
    <property type="entry name" value="Oligoxyloglucan reducing end-specific cellobiohydrolase"/>
    <property type="match status" value="2"/>
</dbReference>
<dbReference type="InterPro" id="IPR015943">
    <property type="entry name" value="WD40/YVTN_repeat-like_dom_sf"/>
</dbReference>
<dbReference type="InterPro" id="IPR052025">
    <property type="entry name" value="Xyloglucanase_GH74"/>
</dbReference>
<dbReference type="EMBL" id="JBBYHT010000001">
    <property type="protein sequence ID" value="MEL1246878.1"/>
    <property type="molecule type" value="Genomic_DNA"/>
</dbReference>
<dbReference type="Pfam" id="PF18962">
    <property type="entry name" value="Por_Secre_tail"/>
    <property type="match status" value="1"/>
</dbReference>
<evidence type="ECO:0000256" key="1">
    <source>
        <dbReference type="ARBA" id="ARBA00022729"/>
    </source>
</evidence>
<dbReference type="InterPro" id="IPR026444">
    <property type="entry name" value="Secre_tail"/>
</dbReference>
<dbReference type="InterPro" id="IPR031778">
    <property type="entry name" value="Sortilin_N"/>
</dbReference>
<feature type="signal peptide" evidence="3">
    <location>
        <begin position="1"/>
        <end position="24"/>
    </location>
</feature>
<evidence type="ECO:0000259" key="4">
    <source>
        <dbReference type="Pfam" id="PF15902"/>
    </source>
</evidence>
<dbReference type="NCBIfam" id="TIGR04183">
    <property type="entry name" value="Por_Secre_tail"/>
    <property type="match status" value="1"/>
</dbReference>
<sequence length="1136" mass="123510">MIKNYLIVSLLCSFLGFSQFNSNAPWMTNMSTAKNGEASINEMVNAFNTYWSTRDKNARGSGYKPFMRWEYHWKNYTNNQGYIMSSDEFWNAWREKNQSKTNRNAIMSLPPSNWQAVGPFTHTNTGSWSSGQGRVNIVHVDPSNANTIYLGAPAGGIWKSTNNGSTWTPLTDELPQIGVSGIAVDYSNSNVIYIATGDKDAGDSYSVGVYKSTNGGLTWNPTGTMGGSNPSRAGDIVIHPTNNQILWCATNNGIYKTTNAGTSWTQVQTGNFSQGNIRLKPEDPNTVYAVTTNRFYRSTDSGTTFAEVSTGLPAISGRFVMDITPANPEYIYILSSKLSSENYDFQGIYRSTDGGTTFTARNTTTNIFENSGSPSQAWYDLTLAVSSTNAEEIYTGCLNVWKSTNGGTSATKINNWSNPSGPSYTHADIHYLGFHGTKLFAGTDGGIYVSENNGINFTDLTAGVQISQYYKIAVSKQSSGNMVGGLQDNGGYAYSGGQWKNYYGADGMDTAVDPTNPNLYYGFIQFGGGLYISNSAGNGISSSVNSPGGIDGNWVTPLVANSIGEIFSGFDNLYRLSGVNWVQQNSGSIGSGNLELIKIDPSNDDIIYVANGLDLYKSINRGVDFSLVFSAEEPISSIEVNYSNSNIIYITTRNSSEYGTVRKSIDGGFNFVDITDGVPDIGKNVIVHQGRNTNNPLYLGTSLGVYYRDDSMSTWQPFDTNLPNVSVEDLEINVEDAKLIAATYGRGVWQTTIPVQLASNDIKLLRIKNPTAEINCGSTVTPRVEVKNNGLNTITTITVNYTIDGAPSSFVWNGSLASSAVADVDLPSVVLSRGAHNLNVTTIILNDAYSDNNNGTSSFYLNDAGTVGVVNPFTNASNELIAYNEGTSGAQWQRGTRTGGLTSSGNTVYTTNLTGNYPDNIKTYLVSQCYNLSNVINPQISFAMKYDVEPNWDIVYVEYSTNFGATWTVLGEMGPTWYNSDRTPTTTGTDCNNCPGAQWTGLNTTLTTYTYPLNALNAETNIIFRIVFHSDQSVNDLGVNIDDFLINGTLSGQSFELQNIVLYPNPSNGIFNVVTGTNEITGIEVFDVSGKVVWSRKDFEVSNSEIQVNLSSVAQGIYFVKISADNQSTVKRIIKE</sequence>
<keyword evidence="1 3" id="KW-0732">Signal</keyword>
<dbReference type="Gene3D" id="2.130.10.10">
    <property type="entry name" value="YVTN repeat-like/Quinoprotein amine dehydrogenase"/>
    <property type="match status" value="3"/>
</dbReference>
<evidence type="ECO:0000313" key="7">
    <source>
        <dbReference type="Proteomes" id="UP001393056"/>
    </source>
</evidence>
<gene>
    <name evidence="6" type="ORF">AAEO58_02375</name>
</gene>
<dbReference type="Gene3D" id="2.60.120.260">
    <property type="entry name" value="Galactose-binding domain-like"/>
    <property type="match status" value="1"/>
</dbReference>
<dbReference type="RefSeq" id="WP_341681616.1">
    <property type="nucleotide sequence ID" value="NZ_JBBYHT010000001.1"/>
</dbReference>
<evidence type="ECO:0000259" key="5">
    <source>
        <dbReference type="Pfam" id="PF18962"/>
    </source>
</evidence>
<feature type="domain" description="Secretion system C-terminal sorting" evidence="5">
    <location>
        <begin position="1062"/>
        <end position="1134"/>
    </location>
</feature>
<feature type="chain" id="PRO_5046276937" evidence="3">
    <location>
        <begin position="25"/>
        <end position="1136"/>
    </location>
</feature>
<name>A0ABU9I4L2_9FLAO</name>
<keyword evidence="2" id="KW-0677">Repeat</keyword>
<dbReference type="PANTHER" id="PTHR43739:SF5">
    <property type="entry name" value="EXO-ALPHA-SIALIDASE"/>
    <property type="match status" value="1"/>
</dbReference>
<evidence type="ECO:0000313" key="6">
    <source>
        <dbReference type="EMBL" id="MEL1246878.1"/>
    </source>
</evidence>
<keyword evidence="7" id="KW-1185">Reference proteome</keyword>
<dbReference type="PANTHER" id="PTHR43739">
    <property type="entry name" value="XYLOGLUCANASE (EUROFUNG)"/>
    <property type="match status" value="1"/>
</dbReference>
<dbReference type="Pfam" id="PF15902">
    <property type="entry name" value="Sortilin-Vps10"/>
    <property type="match status" value="1"/>
</dbReference>
<accession>A0ABU9I4L2</accession>
<dbReference type="Proteomes" id="UP001393056">
    <property type="component" value="Unassembled WGS sequence"/>
</dbReference>
<comment type="caution">
    <text evidence="6">The sequence shown here is derived from an EMBL/GenBank/DDBJ whole genome shotgun (WGS) entry which is preliminary data.</text>
</comment>
<evidence type="ECO:0000256" key="2">
    <source>
        <dbReference type="ARBA" id="ARBA00022737"/>
    </source>
</evidence>
<feature type="domain" description="Sortilin N-terminal" evidence="4">
    <location>
        <begin position="254"/>
        <end position="372"/>
    </location>
</feature>
<organism evidence="6 7">
    <name type="scientific">Flavobacterium helocola</name>
    <dbReference type="NCBI Taxonomy" id="3139139"/>
    <lineage>
        <taxon>Bacteria</taxon>
        <taxon>Pseudomonadati</taxon>
        <taxon>Bacteroidota</taxon>
        <taxon>Flavobacteriia</taxon>
        <taxon>Flavobacteriales</taxon>
        <taxon>Flavobacteriaceae</taxon>
        <taxon>Flavobacterium</taxon>
    </lineage>
</organism>
<evidence type="ECO:0000256" key="3">
    <source>
        <dbReference type="SAM" id="SignalP"/>
    </source>
</evidence>